<evidence type="ECO:0000256" key="5">
    <source>
        <dbReference type="ARBA" id="ARBA00023163"/>
    </source>
</evidence>
<dbReference type="CDD" id="cd06171">
    <property type="entry name" value="Sigma70_r4"/>
    <property type="match status" value="1"/>
</dbReference>
<dbReference type="Proteomes" id="UP001501508">
    <property type="component" value="Unassembled WGS sequence"/>
</dbReference>
<dbReference type="InterPro" id="IPR014284">
    <property type="entry name" value="RNA_pol_sigma-70_dom"/>
</dbReference>
<keyword evidence="3" id="KW-0731">Sigma factor</keyword>
<evidence type="ECO:0000259" key="7">
    <source>
        <dbReference type="Pfam" id="PF04545"/>
    </source>
</evidence>
<dbReference type="Pfam" id="PF04545">
    <property type="entry name" value="Sigma70_r4"/>
    <property type="match status" value="1"/>
</dbReference>
<evidence type="ECO:0000313" key="9">
    <source>
        <dbReference type="Proteomes" id="UP001501508"/>
    </source>
</evidence>
<organism evidence="8 9">
    <name type="scientific">Ravibacter arvi</name>
    <dbReference type="NCBI Taxonomy" id="2051041"/>
    <lineage>
        <taxon>Bacteria</taxon>
        <taxon>Pseudomonadati</taxon>
        <taxon>Bacteroidota</taxon>
        <taxon>Cytophagia</taxon>
        <taxon>Cytophagales</taxon>
        <taxon>Spirosomataceae</taxon>
        <taxon>Ravibacter</taxon>
    </lineage>
</organism>
<dbReference type="SUPFAM" id="SSF88659">
    <property type="entry name" value="Sigma3 and sigma4 domains of RNA polymerase sigma factors"/>
    <property type="match status" value="1"/>
</dbReference>
<dbReference type="Pfam" id="PF04542">
    <property type="entry name" value="Sigma70_r2"/>
    <property type="match status" value="1"/>
</dbReference>
<dbReference type="InterPro" id="IPR013325">
    <property type="entry name" value="RNA_pol_sigma_r2"/>
</dbReference>
<dbReference type="SUPFAM" id="SSF88946">
    <property type="entry name" value="Sigma2 domain of RNA polymerase sigma factors"/>
    <property type="match status" value="1"/>
</dbReference>
<dbReference type="PRINTS" id="PR00046">
    <property type="entry name" value="SIGMA70FCT"/>
</dbReference>
<evidence type="ECO:0000256" key="4">
    <source>
        <dbReference type="ARBA" id="ARBA00023125"/>
    </source>
</evidence>
<dbReference type="InterPro" id="IPR007630">
    <property type="entry name" value="RNA_pol_sigma70_r4"/>
</dbReference>
<evidence type="ECO:0000256" key="2">
    <source>
        <dbReference type="ARBA" id="ARBA00023015"/>
    </source>
</evidence>
<dbReference type="EMBL" id="BAABEY010000036">
    <property type="protein sequence ID" value="GAA4447172.1"/>
    <property type="molecule type" value="Genomic_DNA"/>
</dbReference>
<gene>
    <name evidence="8" type="ORF">GCM10023091_41620</name>
</gene>
<comment type="similarity">
    <text evidence="1">Belongs to the sigma-70 factor family. ECF subfamily.</text>
</comment>
<dbReference type="PANTHER" id="PTHR43133:SF46">
    <property type="entry name" value="RNA POLYMERASE SIGMA-70 FACTOR ECF SUBFAMILY"/>
    <property type="match status" value="1"/>
</dbReference>
<dbReference type="PANTHER" id="PTHR43133">
    <property type="entry name" value="RNA POLYMERASE ECF-TYPE SIGMA FACTO"/>
    <property type="match status" value="1"/>
</dbReference>
<dbReference type="InterPro" id="IPR013324">
    <property type="entry name" value="RNA_pol_sigma_r3/r4-like"/>
</dbReference>
<evidence type="ECO:0000256" key="1">
    <source>
        <dbReference type="ARBA" id="ARBA00010641"/>
    </source>
</evidence>
<dbReference type="Gene3D" id="1.10.1740.10">
    <property type="match status" value="1"/>
</dbReference>
<accession>A0ABP8MA12</accession>
<sequence length="197" mass="23675">MDEPRDPTLEQRQHSLLWDRFRAGDEGAFRALTETYYRVLANYGMKLSRDKDFVADCIQELFLELWERRRFLGDAVFVKSYLLKAVRNKIIKESIKLRRFKEPEDLEFGRGEYHPIELEIVSTEAEREKINHLKSLLGDLTKRQQEIIYLRFYQNLEFDEISEVMGLTRQSVANLLHRTIKDIRSKWIISLFFWILL</sequence>
<evidence type="ECO:0000259" key="6">
    <source>
        <dbReference type="Pfam" id="PF04542"/>
    </source>
</evidence>
<evidence type="ECO:0000313" key="8">
    <source>
        <dbReference type="EMBL" id="GAA4447172.1"/>
    </source>
</evidence>
<name>A0ABP8MA12_9BACT</name>
<feature type="domain" description="RNA polymerase sigma-70 region 4" evidence="7">
    <location>
        <begin position="136"/>
        <end position="184"/>
    </location>
</feature>
<keyword evidence="4" id="KW-0238">DNA-binding</keyword>
<evidence type="ECO:0000256" key="3">
    <source>
        <dbReference type="ARBA" id="ARBA00023082"/>
    </source>
</evidence>
<dbReference type="Gene3D" id="1.10.10.10">
    <property type="entry name" value="Winged helix-like DNA-binding domain superfamily/Winged helix DNA-binding domain"/>
    <property type="match status" value="1"/>
</dbReference>
<comment type="caution">
    <text evidence="8">The sequence shown here is derived from an EMBL/GenBank/DDBJ whole genome shotgun (WGS) entry which is preliminary data.</text>
</comment>
<keyword evidence="9" id="KW-1185">Reference proteome</keyword>
<dbReference type="NCBIfam" id="TIGR02937">
    <property type="entry name" value="sigma70-ECF"/>
    <property type="match status" value="1"/>
</dbReference>
<dbReference type="InterPro" id="IPR000943">
    <property type="entry name" value="RNA_pol_sigma70"/>
</dbReference>
<dbReference type="InterPro" id="IPR007627">
    <property type="entry name" value="RNA_pol_sigma70_r2"/>
</dbReference>
<feature type="domain" description="RNA polymerase sigma-70 region 2" evidence="6">
    <location>
        <begin position="33"/>
        <end position="93"/>
    </location>
</feature>
<keyword evidence="5" id="KW-0804">Transcription</keyword>
<dbReference type="InterPro" id="IPR039425">
    <property type="entry name" value="RNA_pol_sigma-70-like"/>
</dbReference>
<dbReference type="InterPro" id="IPR036388">
    <property type="entry name" value="WH-like_DNA-bd_sf"/>
</dbReference>
<dbReference type="RefSeq" id="WP_345032824.1">
    <property type="nucleotide sequence ID" value="NZ_BAABEY010000036.1"/>
</dbReference>
<reference evidence="9" key="1">
    <citation type="journal article" date="2019" name="Int. J. Syst. Evol. Microbiol.">
        <title>The Global Catalogue of Microorganisms (GCM) 10K type strain sequencing project: providing services to taxonomists for standard genome sequencing and annotation.</title>
        <authorList>
            <consortium name="The Broad Institute Genomics Platform"/>
            <consortium name="The Broad Institute Genome Sequencing Center for Infectious Disease"/>
            <person name="Wu L."/>
            <person name="Ma J."/>
        </authorList>
    </citation>
    <scope>NUCLEOTIDE SEQUENCE [LARGE SCALE GENOMIC DNA]</scope>
    <source>
        <strain evidence="9">JCM 31920</strain>
    </source>
</reference>
<proteinExistence type="inferred from homology"/>
<protein>
    <submittedName>
        <fullName evidence="8">Sigma-70 family RNA polymerase sigma factor</fullName>
    </submittedName>
</protein>
<keyword evidence="2" id="KW-0805">Transcription regulation</keyword>